<dbReference type="PANTHER" id="PTHR35807:SF1">
    <property type="entry name" value="TRANSCRIPTIONAL REGULATOR REDD"/>
    <property type="match status" value="1"/>
</dbReference>
<dbReference type="InterPro" id="IPR016032">
    <property type="entry name" value="Sig_transdc_resp-reg_C-effctor"/>
</dbReference>
<dbReference type="AlphaFoldDB" id="A0A919EFR8"/>
<evidence type="ECO:0000256" key="3">
    <source>
        <dbReference type="ARBA" id="ARBA00023015"/>
    </source>
</evidence>
<dbReference type="GO" id="GO:0006355">
    <property type="term" value="P:regulation of DNA-templated transcription"/>
    <property type="evidence" value="ECO:0007669"/>
    <property type="project" value="InterPro"/>
</dbReference>
<dbReference type="Gene3D" id="1.25.40.10">
    <property type="entry name" value="Tetratricopeptide repeat domain"/>
    <property type="match status" value="2"/>
</dbReference>
<evidence type="ECO:0000256" key="6">
    <source>
        <dbReference type="PROSITE-ProRule" id="PRU01091"/>
    </source>
</evidence>
<keyword evidence="9" id="KW-1185">Reference proteome</keyword>
<dbReference type="InterPro" id="IPR005158">
    <property type="entry name" value="BTAD"/>
</dbReference>
<reference evidence="8" key="1">
    <citation type="journal article" date="2014" name="Int. J. Syst. Evol. Microbiol.">
        <title>Complete genome sequence of Corynebacterium casei LMG S-19264T (=DSM 44701T), isolated from a smear-ripened cheese.</title>
        <authorList>
            <consortium name="US DOE Joint Genome Institute (JGI-PGF)"/>
            <person name="Walter F."/>
            <person name="Albersmeier A."/>
            <person name="Kalinowski J."/>
            <person name="Ruckert C."/>
        </authorList>
    </citation>
    <scope>NUCLEOTIDE SEQUENCE</scope>
    <source>
        <strain evidence="8">JCM 4059</strain>
    </source>
</reference>
<dbReference type="SMART" id="SM01043">
    <property type="entry name" value="BTAD"/>
    <property type="match status" value="1"/>
</dbReference>
<evidence type="ECO:0000259" key="7">
    <source>
        <dbReference type="PROSITE" id="PS51755"/>
    </source>
</evidence>
<dbReference type="EMBL" id="BNBD01000016">
    <property type="protein sequence ID" value="GHF67334.1"/>
    <property type="molecule type" value="Genomic_DNA"/>
</dbReference>
<dbReference type="InterPro" id="IPR011990">
    <property type="entry name" value="TPR-like_helical_dom_sf"/>
</dbReference>
<dbReference type="Gene3D" id="3.40.50.300">
    <property type="entry name" value="P-loop containing nucleotide triphosphate hydrolases"/>
    <property type="match status" value="1"/>
</dbReference>
<dbReference type="Pfam" id="PF03704">
    <property type="entry name" value="BTAD"/>
    <property type="match status" value="1"/>
</dbReference>
<feature type="DNA-binding region" description="OmpR/PhoB-type" evidence="6">
    <location>
        <begin position="1"/>
        <end position="89"/>
    </location>
</feature>
<reference evidence="8" key="2">
    <citation type="submission" date="2020-09" db="EMBL/GenBank/DDBJ databases">
        <authorList>
            <person name="Sun Q."/>
            <person name="Ohkuma M."/>
        </authorList>
    </citation>
    <scope>NUCLEOTIDE SEQUENCE</scope>
    <source>
        <strain evidence="8">JCM 4059</strain>
    </source>
</reference>
<dbReference type="SUPFAM" id="SSF46894">
    <property type="entry name" value="C-terminal effector domain of the bipartite response regulators"/>
    <property type="match status" value="1"/>
</dbReference>
<dbReference type="GO" id="GO:0043531">
    <property type="term" value="F:ADP binding"/>
    <property type="evidence" value="ECO:0007669"/>
    <property type="project" value="InterPro"/>
</dbReference>
<dbReference type="InterPro" id="IPR036388">
    <property type="entry name" value="WH-like_DNA-bd_sf"/>
</dbReference>
<dbReference type="GO" id="GO:0000160">
    <property type="term" value="P:phosphorelay signal transduction system"/>
    <property type="evidence" value="ECO:0007669"/>
    <property type="project" value="UniProtKB-KW"/>
</dbReference>
<dbReference type="Gene3D" id="1.10.10.10">
    <property type="entry name" value="Winged helix-like DNA-binding domain superfamily/Winged helix DNA-binding domain"/>
    <property type="match status" value="1"/>
</dbReference>
<dbReference type="SUPFAM" id="SSF52540">
    <property type="entry name" value="P-loop containing nucleoside triphosphate hydrolases"/>
    <property type="match status" value="1"/>
</dbReference>
<protein>
    <submittedName>
        <fullName evidence="8">SARP family transcriptional regulator</fullName>
    </submittedName>
</protein>
<dbReference type="Proteomes" id="UP000638313">
    <property type="component" value="Unassembled WGS sequence"/>
</dbReference>
<evidence type="ECO:0000256" key="1">
    <source>
        <dbReference type="ARBA" id="ARBA00005820"/>
    </source>
</evidence>
<feature type="domain" description="OmpR/PhoB-type" evidence="7">
    <location>
        <begin position="1"/>
        <end position="89"/>
    </location>
</feature>
<dbReference type="CDD" id="cd15831">
    <property type="entry name" value="BTAD"/>
    <property type="match status" value="1"/>
</dbReference>
<dbReference type="PROSITE" id="PS51755">
    <property type="entry name" value="OMPR_PHOB"/>
    <property type="match status" value="1"/>
</dbReference>
<evidence type="ECO:0000256" key="4">
    <source>
        <dbReference type="ARBA" id="ARBA00023125"/>
    </source>
</evidence>
<dbReference type="Pfam" id="PF13401">
    <property type="entry name" value="AAA_22"/>
    <property type="match status" value="1"/>
</dbReference>
<keyword evidence="4 6" id="KW-0238">DNA-binding</keyword>
<dbReference type="SMART" id="SM00862">
    <property type="entry name" value="Trans_reg_C"/>
    <property type="match status" value="1"/>
</dbReference>
<dbReference type="InterPro" id="IPR001867">
    <property type="entry name" value="OmpR/PhoB-type_DNA-bd"/>
</dbReference>
<evidence type="ECO:0000313" key="9">
    <source>
        <dbReference type="Proteomes" id="UP000638313"/>
    </source>
</evidence>
<evidence type="ECO:0000256" key="5">
    <source>
        <dbReference type="ARBA" id="ARBA00023163"/>
    </source>
</evidence>
<dbReference type="InterPro" id="IPR049945">
    <property type="entry name" value="AAA_22"/>
</dbReference>
<sequence>MLGPLAAAAEGRSLPLGGPRQRTLLATLLAHANTAVGTERLREAVWGTTAPPSAQANVRSYVAALRKVLNRGPDDERLSLGHHGYRLHVGRDELDLYVFEDLAARGRAALARGDHREAAGRLEEALALWRGTPFEGVAHHDTLPLETARLEEARLAVLEDWAGARIALGEAREVVGTLRGEAARHPLRESLWARLMTAQYRAGRTADALHSYARARAALRAELGLEPGEELRRLHHAVLNRAPVPGTPPPSAPVAQAAAEWRPMSQLPTDATDFVGREHLLAEAAALLDPSGPARAGATCAVPVAVLTGLPGVGKTTLATRLAHELRDVFPDGRLFVHLDGARGPGRSPAAVLADLLLSLGVPGSSVPEAGADRAALFRSLLSGRRVLVLLDDARDEAQIRPLLPGTPGSAALVTSRARLTGLDGARLLDVEPFGPGEAQDLLRRLVGPRRLAAEPEATERVLAGCAGLPLALRVTGARLAGRPHWRIRRLADRLADERGRLTELTVGDLAVRSCVATSYHGLEPGAARAFRAVGLLPSPEFPGWALGALLDCRDPEPVTGALLDANLLQVACVNAHGQPRYRMHDLLHVYAAERVRAEEDPAWRRQALERVLDGWLERLRAARDQLVRGRARPAAGAPGAEDTADQGGDLVGWLEAERHALVTGTEFAAAEGFGEQTAGLAAALEEVCHLLNWWDEWERVARAALDRATADGDAVAAAVALGSLARSSAVRGRVGEAVSRWADAVERLDALGEAHHAARLRVHRSFAVADHGMAALAEEDARAAVAVLRRLGDEHGRVTALRSLAFALSCRGRGAEAVEVLSVALESAERLDRPLALADVLQMLGWVETGEGRFAEAGDHLRRALAGFGAVRHRPGEAYALLGLGRLHLTAGGAAAAARALGPLDRALAVFTELGERRGEALTLHWLGRAHTALGDSARGALLRAEAAGAFAALGMAFWAEEAETETGAEAEAGCYG</sequence>
<keyword evidence="2" id="KW-0902">Two-component regulatory system</keyword>
<comment type="caution">
    <text evidence="8">The sequence shown here is derived from an EMBL/GenBank/DDBJ whole genome shotgun (WGS) entry which is preliminary data.</text>
</comment>
<keyword evidence="5" id="KW-0804">Transcription</keyword>
<comment type="similarity">
    <text evidence="1">Belongs to the AfsR/DnrI/RedD regulatory family.</text>
</comment>
<gene>
    <name evidence="8" type="ORF">GCM10010218_56020</name>
</gene>
<evidence type="ECO:0000313" key="8">
    <source>
        <dbReference type="EMBL" id="GHF67334.1"/>
    </source>
</evidence>
<dbReference type="PRINTS" id="PR00364">
    <property type="entry name" value="DISEASERSIST"/>
</dbReference>
<dbReference type="InterPro" id="IPR027417">
    <property type="entry name" value="P-loop_NTPase"/>
</dbReference>
<dbReference type="SUPFAM" id="SSF48452">
    <property type="entry name" value="TPR-like"/>
    <property type="match status" value="2"/>
</dbReference>
<dbReference type="PANTHER" id="PTHR35807">
    <property type="entry name" value="TRANSCRIPTIONAL REGULATOR REDD-RELATED"/>
    <property type="match status" value="1"/>
</dbReference>
<accession>A0A919EFR8</accession>
<proteinExistence type="inferred from homology"/>
<dbReference type="GO" id="GO:0003677">
    <property type="term" value="F:DNA binding"/>
    <property type="evidence" value="ECO:0007669"/>
    <property type="project" value="UniProtKB-UniRule"/>
</dbReference>
<name>A0A919EFR8_9ACTN</name>
<dbReference type="Pfam" id="PF00486">
    <property type="entry name" value="Trans_reg_C"/>
    <property type="match status" value="1"/>
</dbReference>
<evidence type="ECO:0000256" key="2">
    <source>
        <dbReference type="ARBA" id="ARBA00023012"/>
    </source>
</evidence>
<organism evidence="8 9">
    <name type="scientific">Streptomyces mashuensis</name>
    <dbReference type="NCBI Taxonomy" id="33904"/>
    <lineage>
        <taxon>Bacteria</taxon>
        <taxon>Bacillati</taxon>
        <taxon>Actinomycetota</taxon>
        <taxon>Actinomycetes</taxon>
        <taxon>Kitasatosporales</taxon>
        <taxon>Streptomycetaceae</taxon>
        <taxon>Streptomyces</taxon>
    </lineage>
</organism>
<keyword evidence="3" id="KW-0805">Transcription regulation</keyword>
<dbReference type="InterPro" id="IPR051677">
    <property type="entry name" value="AfsR-DnrI-RedD_regulator"/>
</dbReference>